<name>A0ABZ2U4H6_9ACTN</name>
<dbReference type="Proteomes" id="UP001479933">
    <property type="component" value="Chromosome"/>
</dbReference>
<evidence type="ECO:0000313" key="2">
    <source>
        <dbReference type="Proteomes" id="UP001479933"/>
    </source>
</evidence>
<dbReference type="EMBL" id="CP136137">
    <property type="protein sequence ID" value="WYY08547.1"/>
    <property type="molecule type" value="Genomic_DNA"/>
</dbReference>
<accession>A0ABZ2U4H6</accession>
<organism evidence="1 2">
    <name type="scientific">Gordonia hydrophobica</name>
    <dbReference type="NCBI Taxonomy" id="40516"/>
    <lineage>
        <taxon>Bacteria</taxon>
        <taxon>Bacillati</taxon>
        <taxon>Actinomycetota</taxon>
        <taxon>Actinomycetes</taxon>
        <taxon>Mycobacteriales</taxon>
        <taxon>Gordoniaceae</taxon>
        <taxon>Gordonia</taxon>
    </lineage>
</organism>
<sequence>MTRRHRYPVRVRWISTAVIGILVIALVAASAVSVVAVPRQVSVLPAASVDSIDDADVPDAVLASRTLFDSAPVAVVVAQSADSSTTADAADLAIDNRVPMFRIAPDTAEAVSTELRRLGVARAVRVGDDVGDLGVAVTDDPSALAGEAAAGKGTGAIVLVSAAGPDAIATAKASGAATVAMPAPDPRVSGEAIRLLKERPDAPVRVFGAGFGDRAQVMRRIELARTVPELPGGGQVMFPGRRVIALYGSPGAPELGPVGRQSIPASIARVKKLAARYDRLSPVPVVPGFEIIVSVASAAPGPSGDYSSVLDVDAVRPWVDAARKAGVYVTLDLQPGRMDFLTQAKMFRDLLRQPHVGLALDPEWRLKPNQVHLTQIGSVAPAEVNRTSSWLADLVAKHRLPQKAFVLHQFDADMLGDRSKIDTRRDELAFVIHADGHGIPSVKMFTWNRIVEGLPSRTWLGWKNFFTEDKPMFSPKRTMRVAPTPWFISYQ</sequence>
<keyword evidence="2" id="KW-1185">Reference proteome</keyword>
<evidence type="ECO:0000313" key="1">
    <source>
        <dbReference type="EMBL" id="WYY08547.1"/>
    </source>
</evidence>
<reference evidence="1 2" key="1">
    <citation type="journal article" date="2023" name="Virus Evol.">
        <title>Computational host range prediction-The good, the bad, and the ugly.</title>
        <authorList>
            <person name="Howell A.A."/>
            <person name="Versoza C.J."/>
            <person name="Pfeifer S.P."/>
        </authorList>
    </citation>
    <scope>NUCLEOTIDE SEQUENCE [LARGE SCALE GENOMIC DNA]</scope>
    <source>
        <strain evidence="1 2">1610/1b</strain>
    </source>
</reference>
<proteinExistence type="predicted"/>
<dbReference type="RefSeq" id="WP_244885427.1">
    <property type="nucleotide sequence ID" value="NZ_CP136137.1"/>
</dbReference>
<gene>
    <name evidence="1" type="ORF">RVF87_05605</name>
</gene>
<protein>
    <submittedName>
        <fullName evidence="1">Uncharacterized protein</fullName>
    </submittedName>
</protein>